<evidence type="ECO:0000313" key="3">
    <source>
        <dbReference type="EMBL" id="JAT07081.1"/>
    </source>
</evidence>
<protein>
    <recommendedName>
        <fullName evidence="2">WSC domain-containing protein</fullName>
    </recommendedName>
</protein>
<dbReference type="EMBL" id="GECU01000626">
    <property type="protein sequence ID" value="JAT07081.1"/>
    <property type="molecule type" value="Transcribed_RNA"/>
</dbReference>
<dbReference type="SMART" id="SM00321">
    <property type="entry name" value="WSC"/>
    <property type="match status" value="1"/>
</dbReference>
<keyword evidence="1" id="KW-0732">Signal</keyword>
<feature type="chain" id="PRO_5008586314" description="WSC domain-containing protein" evidence="1">
    <location>
        <begin position="23"/>
        <end position="274"/>
    </location>
</feature>
<dbReference type="PROSITE" id="PS51212">
    <property type="entry name" value="WSC"/>
    <property type="match status" value="1"/>
</dbReference>
<dbReference type="AlphaFoldDB" id="A0A1B6K6L8"/>
<dbReference type="Pfam" id="PF01822">
    <property type="entry name" value="WSC"/>
    <property type="match status" value="1"/>
</dbReference>
<evidence type="ECO:0000256" key="1">
    <source>
        <dbReference type="SAM" id="SignalP"/>
    </source>
</evidence>
<dbReference type="SUPFAM" id="SSF69304">
    <property type="entry name" value="Tricorn protease N-terminal domain"/>
    <property type="match status" value="1"/>
</dbReference>
<proteinExistence type="predicted"/>
<reference evidence="3" key="1">
    <citation type="submission" date="2015-11" db="EMBL/GenBank/DDBJ databases">
        <title>De novo transcriptome assembly of four potential Pierce s Disease insect vectors from Arizona vineyards.</title>
        <authorList>
            <person name="Tassone E.E."/>
        </authorList>
    </citation>
    <scope>NUCLEOTIDE SEQUENCE</scope>
</reference>
<sequence length="274" mass="30633">MDFYKQLSFTLLTFSVFLFVSGTGDELRYVGCFDVAHSVLSKLHKYFYGLDLNKCVNYCAALNTRQAGIHKSENFCYCGDGIDENSERKDDTLCNISCGQDKPGANRTCGGENVMSLYDNFPTLKPTMVDNNISFLLGTAPEGVRLYRSPDLHKYDTLMSTDTFNDFSSDEVDYHYAKNLGFALADGKIYKSTLTPNSNANSTGPTVIKDDFPIASFAVDWFHDTIYWASRDHSNYSVKSVDLDGGNATTLLKIQTSGTVQCMEVDPYERLFNT</sequence>
<accession>A0A1B6K6L8</accession>
<feature type="domain" description="WSC" evidence="2">
    <location>
        <begin position="26"/>
        <end position="121"/>
    </location>
</feature>
<gene>
    <name evidence="3" type="ORF">g.11721</name>
</gene>
<evidence type="ECO:0000259" key="2">
    <source>
        <dbReference type="PROSITE" id="PS51212"/>
    </source>
</evidence>
<dbReference type="InterPro" id="IPR011042">
    <property type="entry name" value="6-blade_b-propeller_TolB-like"/>
</dbReference>
<feature type="signal peptide" evidence="1">
    <location>
        <begin position="1"/>
        <end position="22"/>
    </location>
</feature>
<dbReference type="Gene3D" id="2.120.10.30">
    <property type="entry name" value="TolB, C-terminal domain"/>
    <property type="match status" value="1"/>
</dbReference>
<organism evidence="3">
    <name type="scientific">Homalodisca liturata</name>
    <dbReference type="NCBI Taxonomy" id="320908"/>
    <lineage>
        <taxon>Eukaryota</taxon>
        <taxon>Metazoa</taxon>
        <taxon>Ecdysozoa</taxon>
        <taxon>Arthropoda</taxon>
        <taxon>Hexapoda</taxon>
        <taxon>Insecta</taxon>
        <taxon>Pterygota</taxon>
        <taxon>Neoptera</taxon>
        <taxon>Paraneoptera</taxon>
        <taxon>Hemiptera</taxon>
        <taxon>Auchenorrhyncha</taxon>
        <taxon>Membracoidea</taxon>
        <taxon>Cicadellidae</taxon>
        <taxon>Cicadellinae</taxon>
        <taxon>Proconiini</taxon>
        <taxon>Homalodisca</taxon>
    </lineage>
</organism>
<dbReference type="InterPro" id="IPR002889">
    <property type="entry name" value="WSC_carb-bd"/>
</dbReference>
<name>A0A1B6K6L8_9HEMI</name>